<sequence length="79" mass="8534">MLVDARGVPLSLIASGANVHDVKLLQPTLDRTVLARPQPHPERPQNLCADAGYKGGPALQAAVARNYQPPIKQRKEEAD</sequence>
<name>T1AND4_9ZZZZ</name>
<dbReference type="Pfam" id="PF01609">
    <property type="entry name" value="DDE_Tnp_1"/>
    <property type="match status" value="1"/>
</dbReference>
<feature type="non-terminal residue" evidence="2">
    <location>
        <position position="79"/>
    </location>
</feature>
<dbReference type="GO" id="GO:0004803">
    <property type="term" value="F:transposase activity"/>
    <property type="evidence" value="ECO:0007669"/>
    <property type="project" value="InterPro"/>
</dbReference>
<dbReference type="GO" id="GO:0003677">
    <property type="term" value="F:DNA binding"/>
    <property type="evidence" value="ECO:0007669"/>
    <property type="project" value="InterPro"/>
</dbReference>
<dbReference type="GO" id="GO:0006313">
    <property type="term" value="P:DNA transposition"/>
    <property type="evidence" value="ECO:0007669"/>
    <property type="project" value="InterPro"/>
</dbReference>
<reference evidence="2" key="2">
    <citation type="journal article" date="2014" name="ISME J.">
        <title>Microbial stratification in low pH oxic and suboxic macroscopic growths along an acid mine drainage.</title>
        <authorList>
            <person name="Mendez-Garcia C."/>
            <person name="Mesa V."/>
            <person name="Sprenger R.R."/>
            <person name="Richter M."/>
            <person name="Diez M.S."/>
            <person name="Solano J."/>
            <person name="Bargiela R."/>
            <person name="Golyshina O.V."/>
            <person name="Manteca A."/>
            <person name="Ramos J.L."/>
            <person name="Gallego J.R."/>
            <person name="Llorente I."/>
            <person name="Martins Dos Santos V.A."/>
            <person name="Jensen O.N."/>
            <person name="Pelaez A.I."/>
            <person name="Sanchez J."/>
            <person name="Ferrer M."/>
        </authorList>
    </citation>
    <scope>NUCLEOTIDE SEQUENCE</scope>
</reference>
<protein>
    <submittedName>
        <fullName evidence="2">Transposase IS4 family protein</fullName>
    </submittedName>
</protein>
<feature type="domain" description="Transposase IS4-like" evidence="1">
    <location>
        <begin position="2"/>
        <end position="65"/>
    </location>
</feature>
<dbReference type="InterPro" id="IPR002559">
    <property type="entry name" value="Transposase_11"/>
</dbReference>
<dbReference type="AlphaFoldDB" id="T1AND4"/>
<dbReference type="EMBL" id="AUZY01005471">
    <property type="protein sequence ID" value="EQD58917.1"/>
    <property type="molecule type" value="Genomic_DNA"/>
</dbReference>
<comment type="caution">
    <text evidence="2">The sequence shown here is derived from an EMBL/GenBank/DDBJ whole genome shotgun (WGS) entry which is preliminary data.</text>
</comment>
<accession>T1AND4</accession>
<gene>
    <name evidence="2" type="ORF">B1B_08397</name>
</gene>
<reference evidence="2" key="1">
    <citation type="submission" date="2013-08" db="EMBL/GenBank/DDBJ databases">
        <authorList>
            <person name="Mendez C."/>
            <person name="Richter M."/>
            <person name="Ferrer M."/>
            <person name="Sanchez J."/>
        </authorList>
    </citation>
    <scope>NUCLEOTIDE SEQUENCE</scope>
</reference>
<organism evidence="2">
    <name type="scientific">mine drainage metagenome</name>
    <dbReference type="NCBI Taxonomy" id="410659"/>
    <lineage>
        <taxon>unclassified sequences</taxon>
        <taxon>metagenomes</taxon>
        <taxon>ecological metagenomes</taxon>
    </lineage>
</organism>
<evidence type="ECO:0000313" key="2">
    <source>
        <dbReference type="EMBL" id="EQD58917.1"/>
    </source>
</evidence>
<evidence type="ECO:0000259" key="1">
    <source>
        <dbReference type="Pfam" id="PF01609"/>
    </source>
</evidence>
<proteinExistence type="predicted"/>